<sequence>MVFCGVKIFLCYILCMKLKFDREVRKSIADELKKISNFGGVGLGFIGYSSNSPVILLGAFIWWIVCQTISHLLMSIQDEEGE</sequence>
<keyword evidence="1" id="KW-0812">Transmembrane</keyword>
<evidence type="ECO:0000256" key="1">
    <source>
        <dbReference type="SAM" id="Phobius"/>
    </source>
</evidence>
<dbReference type="STRING" id="697282.Mettu_1380"/>
<dbReference type="AlphaFoldDB" id="G3ITP4"/>
<name>G3ITP4_METTV</name>
<accession>G3ITP4</accession>
<organism evidence="2 3">
    <name type="scientific">Methylobacter tundripaludum (strain ATCC BAA-1195 / DSM 17260 / SV96)</name>
    <dbReference type="NCBI Taxonomy" id="697282"/>
    <lineage>
        <taxon>Bacteria</taxon>
        <taxon>Pseudomonadati</taxon>
        <taxon>Pseudomonadota</taxon>
        <taxon>Gammaproteobacteria</taxon>
        <taxon>Methylococcales</taxon>
        <taxon>Methylococcaceae</taxon>
        <taxon>Methylobacter</taxon>
    </lineage>
</organism>
<dbReference type="EMBL" id="JH109152">
    <property type="protein sequence ID" value="EGW22565.1"/>
    <property type="molecule type" value="Genomic_DNA"/>
</dbReference>
<feature type="transmembrane region" description="Helical" evidence="1">
    <location>
        <begin position="54"/>
        <end position="74"/>
    </location>
</feature>
<keyword evidence="1" id="KW-0472">Membrane</keyword>
<proteinExistence type="predicted"/>
<gene>
    <name evidence="2" type="ORF">Mettu_1380</name>
</gene>
<evidence type="ECO:0000313" key="2">
    <source>
        <dbReference type="EMBL" id="EGW22565.1"/>
    </source>
</evidence>
<keyword evidence="1" id="KW-1133">Transmembrane helix</keyword>
<keyword evidence="3" id="KW-1185">Reference proteome</keyword>
<dbReference type="Proteomes" id="UP000004664">
    <property type="component" value="Unassembled WGS sequence"/>
</dbReference>
<evidence type="ECO:0000313" key="3">
    <source>
        <dbReference type="Proteomes" id="UP000004664"/>
    </source>
</evidence>
<reference evidence="2 3" key="1">
    <citation type="submission" date="2011-06" db="EMBL/GenBank/DDBJ databases">
        <title>Genomic sequence of Methylobacter tundripaludum SV96.</title>
        <authorList>
            <consortium name="US DOE Joint Genome Institute"/>
            <person name="Lucas S."/>
            <person name="Han J."/>
            <person name="Lapidus A."/>
            <person name="Cheng J.-F."/>
            <person name="Goodwin L."/>
            <person name="Pitluck S."/>
            <person name="Held B."/>
            <person name="Detter J.C."/>
            <person name="Han C."/>
            <person name="Tapia R."/>
            <person name="Land M."/>
            <person name="Hauser L."/>
            <person name="Kyrpides N."/>
            <person name="Ivanova N."/>
            <person name="Ovchinnikova G."/>
            <person name="Pagani I."/>
            <person name="Klotz M.G."/>
            <person name="Dispirito A.A."/>
            <person name="Murrell J.C."/>
            <person name="Dunfield P."/>
            <person name="Kalyuzhnaya M.G."/>
            <person name="Svenning M."/>
            <person name="Trotsenko Y.A."/>
            <person name="Stein L.Y."/>
            <person name="Woyke T."/>
        </authorList>
    </citation>
    <scope>NUCLEOTIDE SEQUENCE [LARGE SCALE GENOMIC DNA]</scope>
    <source>
        <strain evidence="3">ATCC BAA-1195 / DSM 17260 / SV96</strain>
    </source>
</reference>
<dbReference type="HOGENOM" id="CLU_2554426_0_0_6"/>
<protein>
    <submittedName>
        <fullName evidence="2">Uncharacterized protein</fullName>
    </submittedName>
</protein>